<keyword evidence="4" id="KW-0408">Iron</keyword>
<organism evidence="7 8">
    <name type="scientific">Pusillibacter faecalis</name>
    <dbReference type="NCBI Taxonomy" id="2714358"/>
    <lineage>
        <taxon>Bacteria</taxon>
        <taxon>Bacillati</taxon>
        <taxon>Bacillota</taxon>
        <taxon>Clostridia</taxon>
        <taxon>Eubacteriales</taxon>
        <taxon>Oscillospiraceae</taxon>
        <taxon>Pusillibacter</taxon>
    </lineage>
</organism>
<dbReference type="GO" id="GO:0046872">
    <property type="term" value="F:metal ion binding"/>
    <property type="evidence" value="ECO:0007669"/>
    <property type="project" value="UniProtKB-KW"/>
</dbReference>
<proteinExistence type="predicted"/>
<dbReference type="CDD" id="cd01335">
    <property type="entry name" value="Radical_SAM"/>
    <property type="match status" value="1"/>
</dbReference>
<dbReference type="SFLD" id="SFLDS00029">
    <property type="entry name" value="Radical_SAM"/>
    <property type="match status" value="1"/>
</dbReference>
<comment type="cofactor">
    <cofactor evidence="1">
        <name>[4Fe-4S] cluster</name>
        <dbReference type="ChEBI" id="CHEBI:49883"/>
    </cofactor>
</comment>
<accession>A0A810Q3X9</accession>
<dbReference type="EMBL" id="AP023420">
    <property type="protein sequence ID" value="BCK83028.1"/>
    <property type="molecule type" value="Genomic_DNA"/>
</dbReference>
<dbReference type="GO" id="GO:0051536">
    <property type="term" value="F:iron-sulfur cluster binding"/>
    <property type="evidence" value="ECO:0007669"/>
    <property type="project" value="UniProtKB-KW"/>
</dbReference>
<keyword evidence="2" id="KW-0949">S-adenosyl-L-methionine</keyword>
<dbReference type="PANTHER" id="PTHR43409">
    <property type="entry name" value="ANAEROBIC MAGNESIUM-PROTOPORPHYRIN IX MONOMETHYL ESTER CYCLASE-RELATED"/>
    <property type="match status" value="1"/>
</dbReference>
<dbReference type="InterPro" id="IPR013785">
    <property type="entry name" value="Aldolase_TIM"/>
</dbReference>
<dbReference type="RefSeq" id="WP_187031200.1">
    <property type="nucleotide sequence ID" value="NZ_AP023420.1"/>
</dbReference>
<evidence type="ECO:0000256" key="3">
    <source>
        <dbReference type="ARBA" id="ARBA00022723"/>
    </source>
</evidence>
<evidence type="ECO:0000256" key="2">
    <source>
        <dbReference type="ARBA" id="ARBA00022691"/>
    </source>
</evidence>
<evidence type="ECO:0000259" key="6">
    <source>
        <dbReference type="PROSITE" id="PS51918"/>
    </source>
</evidence>
<dbReference type="PROSITE" id="PS51257">
    <property type="entry name" value="PROKAR_LIPOPROTEIN"/>
    <property type="match status" value="1"/>
</dbReference>
<reference evidence="7" key="1">
    <citation type="submission" date="2020-09" db="EMBL/GenBank/DDBJ databases">
        <title>New species isolated from human feces.</title>
        <authorList>
            <person name="Kitahara M."/>
            <person name="Shigeno Y."/>
            <person name="Shime M."/>
            <person name="Matsumoto Y."/>
            <person name="Nakamura S."/>
            <person name="Motooka D."/>
            <person name="Fukuoka S."/>
            <person name="Nishikawa H."/>
            <person name="Benno Y."/>
        </authorList>
    </citation>
    <scope>NUCLEOTIDE SEQUENCE</scope>
    <source>
        <strain evidence="7">MM59</strain>
    </source>
</reference>
<evidence type="ECO:0000313" key="8">
    <source>
        <dbReference type="Proteomes" id="UP000679848"/>
    </source>
</evidence>
<dbReference type="GO" id="GO:0003824">
    <property type="term" value="F:catalytic activity"/>
    <property type="evidence" value="ECO:0007669"/>
    <property type="project" value="InterPro"/>
</dbReference>
<keyword evidence="8" id="KW-1185">Reference proteome</keyword>
<evidence type="ECO:0000256" key="5">
    <source>
        <dbReference type="ARBA" id="ARBA00023014"/>
    </source>
</evidence>
<dbReference type="SFLD" id="SFLDG01095">
    <property type="entry name" value="Uncharacterised_Radical_SAM_Su"/>
    <property type="match status" value="1"/>
</dbReference>
<dbReference type="Gene3D" id="3.20.20.70">
    <property type="entry name" value="Aldolase class I"/>
    <property type="match status" value="1"/>
</dbReference>
<keyword evidence="3" id="KW-0479">Metal-binding</keyword>
<dbReference type="KEGG" id="pfaa:MM59RIKEN_03470"/>
<gene>
    <name evidence="7" type="ORF">MM59RIKEN_03470</name>
</gene>
<dbReference type="PROSITE" id="PS51918">
    <property type="entry name" value="RADICAL_SAM"/>
    <property type="match status" value="1"/>
</dbReference>
<protein>
    <submittedName>
        <fullName evidence="7">Radical SAM protein</fullName>
    </submittedName>
</protein>
<dbReference type="AlphaFoldDB" id="A0A810Q3X9"/>
<dbReference type="InterPro" id="IPR007197">
    <property type="entry name" value="rSAM"/>
</dbReference>
<dbReference type="Pfam" id="PF04055">
    <property type="entry name" value="Radical_SAM"/>
    <property type="match status" value="1"/>
</dbReference>
<dbReference type="InterPro" id="IPR058240">
    <property type="entry name" value="rSAM_sf"/>
</dbReference>
<dbReference type="SUPFAM" id="SSF102114">
    <property type="entry name" value="Radical SAM enzymes"/>
    <property type="match status" value="1"/>
</dbReference>
<dbReference type="InterPro" id="IPR051198">
    <property type="entry name" value="BchE-like"/>
</dbReference>
<evidence type="ECO:0000256" key="1">
    <source>
        <dbReference type="ARBA" id="ARBA00001966"/>
    </source>
</evidence>
<dbReference type="InterPro" id="IPR006638">
    <property type="entry name" value="Elp3/MiaA/NifB-like_rSAM"/>
</dbReference>
<feature type="domain" description="Radical SAM core" evidence="6">
    <location>
        <begin position="9"/>
        <end position="241"/>
    </location>
</feature>
<evidence type="ECO:0000313" key="7">
    <source>
        <dbReference type="EMBL" id="BCK83028.1"/>
    </source>
</evidence>
<name>A0A810Q3X9_9FIRM</name>
<dbReference type="SFLD" id="SFLDG01082">
    <property type="entry name" value="B12-binding_domain_containing"/>
    <property type="match status" value="1"/>
</dbReference>
<evidence type="ECO:0000256" key="4">
    <source>
        <dbReference type="ARBA" id="ARBA00023004"/>
    </source>
</evidence>
<keyword evidence="5" id="KW-0411">Iron-sulfur</keyword>
<dbReference type="PANTHER" id="PTHR43409:SF4">
    <property type="entry name" value="RADICAL SAM SUPERFAMILY PROTEIN"/>
    <property type="match status" value="1"/>
</dbReference>
<dbReference type="Proteomes" id="UP000679848">
    <property type="component" value="Chromosome"/>
</dbReference>
<dbReference type="SMART" id="SM00729">
    <property type="entry name" value="Elp3"/>
    <property type="match status" value="1"/>
</dbReference>
<sequence>MRYFGRVFRPPSEAYSLIVQVTYGCSHNTCAFCDMYKEKRFKLRPMDEILEDFRLARQTYRHVERVFLADGDALVRKASELYTILDTIRELFPECQRVTTYGSPSSIRLRTEEELRTLRDKGLTMIYMGLESGSDEVLKLMRKGHPAAEIIAMGQKVRSCGMALSVTAITGLGGQPLLEQHAIETAKAFNAMNPEYIGMLTLVVEEETPLYDWVHAGTFQLLTQAQVLEETRLLVENLDSPGSVFRMNHASNYLLLKGTLNQDKDAMLAEIQRAKQDMSKLRPEAWRGV</sequence>